<dbReference type="EMBL" id="LMWW01000008">
    <property type="protein sequence ID" value="KUN86739.1"/>
    <property type="molecule type" value="Genomic_DNA"/>
</dbReference>
<keyword evidence="2" id="KW-1185">Reference proteome</keyword>
<proteinExistence type="predicted"/>
<evidence type="ECO:0000313" key="2">
    <source>
        <dbReference type="Proteomes" id="UP000052982"/>
    </source>
</evidence>
<gene>
    <name evidence="1" type="ORF">AQJ64_05375</name>
</gene>
<name>A0A101T6L5_9ACTN</name>
<sequence>MLDSPGRAVALHRMVDRLQAGTCPDWFTAIIGRTWERAVYWPLSQVAAFTSGSGWAFAGFAVGALRQPPC</sequence>
<dbReference type="AlphaFoldDB" id="A0A101T6L5"/>
<organism evidence="1 2">
    <name type="scientific">Streptomyces griseoruber</name>
    <dbReference type="NCBI Taxonomy" id="1943"/>
    <lineage>
        <taxon>Bacteria</taxon>
        <taxon>Bacillati</taxon>
        <taxon>Actinomycetota</taxon>
        <taxon>Actinomycetes</taxon>
        <taxon>Kitasatosporales</taxon>
        <taxon>Streptomycetaceae</taxon>
        <taxon>Streptomyces</taxon>
    </lineage>
</organism>
<accession>A0A101T6L5</accession>
<evidence type="ECO:0000313" key="1">
    <source>
        <dbReference type="EMBL" id="KUN86739.1"/>
    </source>
</evidence>
<reference evidence="1 2" key="1">
    <citation type="submission" date="2015-10" db="EMBL/GenBank/DDBJ databases">
        <title>Draft genome sequence of Streptomyces griseoruber DSM 40281, type strain for the species Streptomyces griseoruber.</title>
        <authorList>
            <person name="Ruckert C."/>
            <person name="Winkler A."/>
            <person name="Kalinowski J."/>
            <person name="Kampfer P."/>
            <person name="Glaeser S."/>
        </authorList>
    </citation>
    <scope>NUCLEOTIDE SEQUENCE [LARGE SCALE GENOMIC DNA]</scope>
    <source>
        <strain evidence="1 2">DSM 40281</strain>
    </source>
</reference>
<dbReference type="Proteomes" id="UP000052982">
    <property type="component" value="Unassembled WGS sequence"/>
</dbReference>
<comment type="caution">
    <text evidence="1">The sequence shown here is derived from an EMBL/GenBank/DDBJ whole genome shotgun (WGS) entry which is preliminary data.</text>
</comment>
<protein>
    <submittedName>
        <fullName evidence="1">Uncharacterized protein</fullName>
    </submittedName>
</protein>